<dbReference type="EMBL" id="KC811113">
    <property type="protein sequence ID" value="AGQ18818.1"/>
    <property type="molecule type" value="Genomic_DNA"/>
</dbReference>
<sequence length="426" mass="49399">MNRVTNFFLISIFIFALINFISNDISNEMEYQYLSSNNLPTNTTIYKENIDLKISKIIAKDNTKESNEKILIKEDEYKSNFILDLDKELVQLNKELRFLIKQNQYAEFSDRHGGIKGIYLNGYHFNNKNKMDLIESVFKNTNVNTLVIDIKTDNGHVLFETDNPLAIEMNNVRSKYNKASLEELKNDKNLYLIGRVVVFQDPLFAKKYPEEAVFDTAKNTIYSQDGQYFIDPGSKKAQNYIIDISKEACELGFDEIQFDYIRYPDSSYQYMKFKDESTFENRIKNINSFLSLAKPEINSLGCLLSADVFGFILTNRFDGGIGQNLETMIENLDFISPMVYPSHYNSGSFGFSNPNRNPYGVISAALQDALDRDVQPYKLRPFLQGFWHTDFEVRENIRAAEDKDLGWLIWNVSSSYNLEYFSKIDS</sequence>
<dbReference type="InterPro" id="IPR025275">
    <property type="entry name" value="DUF4015"/>
</dbReference>
<accession>S5DKB6</accession>
<feature type="domain" description="DUF4015" evidence="1">
    <location>
        <begin position="117"/>
        <end position="416"/>
    </location>
</feature>
<protein>
    <submittedName>
        <fullName evidence="2">Uncharacterized conserved protein</fullName>
    </submittedName>
</protein>
<dbReference type="InterPro" id="IPR017853">
    <property type="entry name" value="GH"/>
</dbReference>
<name>S5DKB6_9ACTN</name>
<evidence type="ECO:0000313" key="2">
    <source>
        <dbReference type="EMBL" id="AGQ19209.1"/>
    </source>
</evidence>
<proteinExistence type="predicted"/>
<dbReference type="EMBL" id="KC811125">
    <property type="protein sequence ID" value="AGQ19209.1"/>
    <property type="molecule type" value="Genomic_DNA"/>
</dbReference>
<dbReference type="Pfam" id="PF13200">
    <property type="entry name" value="DUF4015"/>
    <property type="match status" value="1"/>
</dbReference>
<dbReference type="AlphaFoldDB" id="S5DKB6"/>
<organism evidence="2">
    <name type="scientific">Candidatus Actinomarina minuta</name>
    <dbReference type="NCBI Taxonomy" id="1389454"/>
    <lineage>
        <taxon>Bacteria</taxon>
        <taxon>Bacillati</taxon>
        <taxon>Actinomycetota</taxon>
        <taxon>Actinomycetes</taxon>
        <taxon>Candidatus Actinomarinidae</taxon>
        <taxon>Candidatus Actinomarinales</taxon>
        <taxon>Candidatus Actinomarineae</taxon>
        <taxon>Candidatus Actinomarinaceae</taxon>
        <taxon>Candidatus Actinomarina</taxon>
    </lineage>
</organism>
<dbReference type="SUPFAM" id="SSF51445">
    <property type="entry name" value="(Trans)glycosidases"/>
    <property type="match status" value="1"/>
</dbReference>
<reference evidence="2" key="1">
    <citation type="journal article" date="2013" name="Sci. Rep.">
        <title>Metagenomics uncovers a new group of low GC and ultra-small marine Actinobacteria.</title>
        <authorList>
            <person name="Ghai R."/>
            <person name="Mizuno C.M."/>
            <person name="Picazo A."/>
            <person name="Camacho A."/>
            <person name="Rodriguez-Valera F."/>
        </authorList>
    </citation>
    <scope>NUCLEOTIDE SEQUENCE</scope>
</reference>
<dbReference type="Gene3D" id="3.20.20.80">
    <property type="entry name" value="Glycosidases"/>
    <property type="match status" value="1"/>
</dbReference>
<evidence type="ECO:0000259" key="1">
    <source>
        <dbReference type="Pfam" id="PF13200"/>
    </source>
</evidence>